<proteinExistence type="predicted"/>
<protein>
    <submittedName>
        <fullName evidence="1">Uncharacterized protein</fullName>
    </submittedName>
</protein>
<evidence type="ECO:0000313" key="1">
    <source>
        <dbReference type="EMBL" id="KAK4528215.1"/>
    </source>
</evidence>
<comment type="caution">
    <text evidence="1">The sequence shown here is derived from an EMBL/GenBank/DDBJ whole genome shotgun (WGS) entry which is preliminary data.</text>
</comment>
<evidence type="ECO:0000313" key="2">
    <source>
        <dbReference type="Proteomes" id="UP001300502"/>
    </source>
</evidence>
<name>A0AAV9ILE2_9RHOD</name>
<organism evidence="1 2">
    <name type="scientific">Galdieria yellowstonensis</name>
    <dbReference type="NCBI Taxonomy" id="3028027"/>
    <lineage>
        <taxon>Eukaryota</taxon>
        <taxon>Rhodophyta</taxon>
        <taxon>Bangiophyceae</taxon>
        <taxon>Galdieriales</taxon>
        <taxon>Galdieriaceae</taxon>
        <taxon>Galdieria</taxon>
    </lineage>
</organism>
<keyword evidence="2" id="KW-1185">Reference proteome</keyword>
<accession>A0AAV9ILE2</accession>
<dbReference type="EMBL" id="JANCYU010000061">
    <property type="protein sequence ID" value="KAK4528215.1"/>
    <property type="molecule type" value="Genomic_DNA"/>
</dbReference>
<dbReference type="Proteomes" id="UP001300502">
    <property type="component" value="Unassembled WGS sequence"/>
</dbReference>
<reference evidence="1 2" key="1">
    <citation type="submission" date="2022-07" db="EMBL/GenBank/DDBJ databases">
        <title>Genome-wide signatures of adaptation to extreme environments.</title>
        <authorList>
            <person name="Cho C.H."/>
            <person name="Yoon H.S."/>
        </authorList>
    </citation>
    <scope>NUCLEOTIDE SEQUENCE [LARGE SCALE GENOMIC DNA]</scope>
    <source>
        <strain evidence="1 2">108.79 E11</strain>
    </source>
</reference>
<sequence length="455" mass="53563">MNTEKVSKVLSQVLDNEELENGKEFYEELFITTLEGTPVAYVSRQDAICREYGYIVTACALFSAMWNTLSEHARHSGYVSVPAVNFLVHFMQFGYLLFVWKMGHSYAPYLVEATLHLVSRGLAFFFSPKVSEYAWLKQHSSIFYIFQENTSIVSCMRELLYGERTSDPFYWMGAIPCMPSPYPEGRCLLSNCLQSLVVVEDALHVILYHNPSNCFVAASRHEDAVPLSSQQLELLRMLAKIAQKGDLDICGYISFQHRYQLVSLVSDCIQTKEDDLKQHDWLLLFLVKREKRDEIRKKWHQHKEQWIQQLDTVPIQKDLDGAVHNPLTSNIISEHLRIPFSIHVLFYHREFQLVVCTFRHLLEKDRDNLRKVFTKEKVDEVVVHRDDESTWLCQSLGDNPPVNIVIYLQCQLDEDYYPRLVKNIQKWFYRKQLSLFPHDWTEYFQSKEWNSCKWM</sequence>
<dbReference type="AlphaFoldDB" id="A0AAV9ILE2"/>
<gene>
    <name evidence="1" type="ORF">GAYE_SCF53G6150</name>
</gene>